<feature type="region of interest" description="Disordered" evidence="1">
    <location>
        <begin position="136"/>
        <end position="175"/>
    </location>
</feature>
<name>A0A9P1MDD1_9PEZI</name>
<accession>A0A9P1MDD1</accession>
<sequence>MAVSQCPRWPHGHDRGHSTLHSFHGHPVLLVLVSDDRRLEALTPDQGHRHGGAIISLADLSITSDDKNATPDDDDNNKTDCPPPCPRFIQLRFRIRIRVGLGLWRLPGAIFLQQPDGILVDDNGAASVDRIDSFLDSGKSESTATPLPNQPTFFRSSPSSEGFGLPESPSSQSSALDCFQESLPDHEASKPSMAGAAYMPLSTRPLTAQEYQRYRSQRRGGDGSGMSPTTAGFTARCASDGRYQAGLRSAGASALGTNNSPVPSPTVHKPTPLNGGSTRAKITKPMVLSRDRRASRIPSISSPGMMTREEFESLPPAIQRKVSA</sequence>
<protein>
    <submittedName>
        <fullName evidence="2">Uncharacterized protein</fullName>
    </submittedName>
</protein>
<dbReference type="AlphaFoldDB" id="A0A9P1MDD1"/>
<feature type="region of interest" description="Disordered" evidence="1">
    <location>
        <begin position="254"/>
        <end position="324"/>
    </location>
</feature>
<evidence type="ECO:0000313" key="3">
    <source>
        <dbReference type="Proteomes" id="UP000838763"/>
    </source>
</evidence>
<keyword evidence="3" id="KW-1185">Reference proteome</keyword>
<dbReference type="Proteomes" id="UP000838763">
    <property type="component" value="Unassembled WGS sequence"/>
</dbReference>
<proteinExistence type="predicted"/>
<evidence type="ECO:0000256" key="1">
    <source>
        <dbReference type="SAM" id="MobiDB-lite"/>
    </source>
</evidence>
<reference evidence="2" key="1">
    <citation type="submission" date="2022-11" db="EMBL/GenBank/DDBJ databases">
        <authorList>
            <person name="Scott C."/>
            <person name="Bruce N."/>
        </authorList>
    </citation>
    <scope>NUCLEOTIDE SEQUENCE</scope>
</reference>
<organism evidence="2 3">
    <name type="scientific">Parascedosporium putredinis</name>
    <dbReference type="NCBI Taxonomy" id="1442378"/>
    <lineage>
        <taxon>Eukaryota</taxon>
        <taxon>Fungi</taxon>
        <taxon>Dikarya</taxon>
        <taxon>Ascomycota</taxon>
        <taxon>Pezizomycotina</taxon>
        <taxon>Sordariomycetes</taxon>
        <taxon>Hypocreomycetidae</taxon>
        <taxon>Microascales</taxon>
        <taxon>Microascaceae</taxon>
        <taxon>Parascedosporium</taxon>
    </lineage>
</organism>
<feature type="compositionally biased region" description="Polar residues" evidence="1">
    <location>
        <begin position="140"/>
        <end position="160"/>
    </location>
</feature>
<evidence type="ECO:0000313" key="2">
    <source>
        <dbReference type="EMBL" id="CAI4216673.1"/>
    </source>
</evidence>
<gene>
    <name evidence="2" type="ORF">PPNO1_LOCUS6322</name>
</gene>
<dbReference type="EMBL" id="CALLCH030000015">
    <property type="protein sequence ID" value="CAI4216673.1"/>
    <property type="molecule type" value="Genomic_DNA"/>
</dbReference>
<comment type="caution">
    <text evidence="2">The sequence shown here is derived from an EMBL/GenBank/DDBJ whole genome shotgun (WGS) entry which is preliminary data.</text>
</comment>